<dbReference type="InterPro" id="IPR026960">
    <property type="entry name" value="RVT-Znf"/>
</dbReference>
<reference evidence="2 3" key="1">
    <citation type="submission" date="2023-03" db="EMBL/GenBank/DDBJ databases">
        <title>WGS of Gossypium arboreum.</title>
        <authorList>
            <person name="Yu D."/>
        </authorList>
    </citation>
    <scope>NUCLEOTIDE SEQUENCE [LARGE SCALE GENOMIC DNA]</scope>
    <source>
        <tissue evidence="2">Leaf</tissue>
    </source>
</reference>
<keyword evidence="3" id="KW-1185">Reference proteome</keyword>
<sequence>MDVAEKILKIPLAETAHEAFQVWKGELTGEFSVRSAYKLLHEICLDPNTIILQIEIKNFYRKLWKLCIPSKIQITVWRISWNFIPSLLNLRLKRVVVDAQCPRCRQGDKDNTHIFQ</sequence>
<name>A0ABR0PEV2_GOSAR</name>
<accession>A0ABR0PEV2</accession>
<dbReference type="Proteomes" id="UP001358586">
    <property type="component" value="Chromosome 7"/>
</dbReference>
<protein>
    <recommendedName>
        <fullName evidence="1">Reverse transcriptase zinc-binding domain-containing protein</fullName>
    </recommendedName>
</protein>
<proteinExistence type="predicted"/>
<evidence type="ECO:0000313" key="2">
    <source>
        <dbReference type="EMBL" id="KAK5819768.1"/>
    </source>
</evidence>
<dbReference type="EMBL" id="JARKNE010000007">
    <property type="protein sequence ID" value="KAK5819768.1"/>
    <property type="molecule type" value="Genomic_DNA"/>
</dbReference>
<dbReference type="Pfam" id="PF13966">
    <property type="entry name" value="zf-RVT"/>
    <property type="match status" value="1"/>
</dbReference>
<evidence type="ECO:0000313" key="3">
    <source>
        <dbReference type="Proteomes" id="UP001358586"/>
    </source>
</evidence>
<gene>
    <name evidence="2" type="ORF">PVK06_024791</name>
</gene>
<organism evidence="2 3">
    <name type="scientific">Gossypium arboreum</name>
    <name type="common">Tree cotton</name>
    <name type="synonym">Gossypium nanking</name>
    <dbReference type="NCBI Taxonomy" id="29729"/>
    <lineage>
        <taxon>Eukaryota</taxon>
        <taxon>Viridiplantae</taxon>
        <taxon>Streptophyta</taxon>
        <taxon>Embryophyta</taxon>
        <taxon>Tracheophyta</taxon>
        <taxon>Spermatophyta</taxon>
        <taxon>Magnoliopsida</taxon>
        <taxon>eudicotyledons</taxon>
        <taxon>Gunneridae</taxon>
        <taxon>Pentapetalae</taxon>
        <taxon>rosids</taxon>
        <taxon>malvids</taxon>
        <taxon>Malvales</taxon>
        <taxon>Malvaceae</taxon>
        <taxon>Malvoideae</taxon>
        <taxon>Gossypium</taxon>
    </lineage>
</organism>
<comment type="caution">
    <text evidence="2">The sequence shown here is derived from an EMBL/GenBank/DDBJ whole genome shotgun (WGS) entry which is preliminary data.</text>
</comment>
<evidence type="ECO:0000259" key="1">
    <source>
        <dbReference type="Pfam" id="PF13966"/>
    </source>
</evidence>
<feature type="domain" description="Reverse transcriptase zinc-binding" evidence="1">
    <location>
        <begin position="31"/>
        <end position="115"/>
    </location>
</feature>